<dbReference type="EMBL" id="JBHSZI010000001">
    <property type="protein sequence ID" value="MFC7059623.1"/>
    <property type="molecule type" value="Genomic_DNA"/>
</dbReference>
<evidence type="ECO:0000313" key="1">
    <source>
        <dbReference type="EMBL" id="MFC7059623.1"/>
    </source>
</evidence>
<evidence type="ECO:0000313" key="2">
    <source>
        <dbReference type="Proteomes" id="UP001596445"/>
    </source>
</evidence>
<dbReference type="Proteomes" id="UP001596445">
    <property type="component" value="Unassembled WGS sequence"/>
</dbReference>
<dbReference type="AlphaFoldDB" id="A0ABD5W237"/>
<keyword evidence="2" id="KW-1185">Reference proteome</keyword>
<gene>
    <name evidence="1" type="ORF">ACFQQG_17325</name>
</gene>
<reference evidence="1 2" key="1">
    <citation type="journal article" date="2019" name="Int. J. Syst. Evol. Microbiol.">
        <title>The Global Catalogue of Microorganisms (GCM) 10K type strain sequencing project: providing services to taxonomists for standard genome sequencing and annotation.</title>
        <authorList>
            <consortium name="The Broad Institute Genomics Platform"/>
            <consortium name="The Broad Institute Genome Sequencing Center for Infectious Disease"/>
            <person name="Wu L."/>
            <person name="Ma J."/>
        </authorList>
    </citation>
    <scope>NUCLEOTIDE SEQUENCE [LARGE SCALE GENOMIC DNA]</scope>
    <source>
        <strain evidence="1 2">JCM 30072</strain>
    </source>
</reference>
<accession>A0ABD5W237</accession>
<sequence length="122" mass="13864">MTELESKLDWYVDRLKDLYLREHTDDIFSASSRIGVPSCTLVGDNITDTIVSLCSVRATKESDIITQEAEEFRSGDKYWGIVTLEVVEGALSIEDVWFRSGLEVENRRASIDYRVIELLNVG</sequence>
<comment type="caution">
    <text evidence="1">The sequence shown here is derived from an EMBL/GenBank/DDBJ whole genome shotgun (WGS) entry which is preliminary data.</text>
</comment>
<name>A0ABD5W237_9EURY</name>
<dbReference type="RefSeq" id="WP_267162406.1">
    <property type="nucleotide sequence ID" value="NZ_CP112972.1"/>
</dbReference>
<proteinExistence type="predicted"/>
<organism evidence="1 2">
    <name type="scientific">Halovenus salina</name>
    <dbReference type="NCBI Taxonomy" id="1510225"/>
    <lineage>
        <taxon>Archaea</taxon>
        <taxon>Methanobacteriati</taxon>
        <taxon>Methanobacteriota</taxon>
        <taxon>Stenosarchaea group</taxon>
        <taxon>Halobacteria</taxon>
        <taxon>Halobacteriales</taxon>
        <taxon>Haloarculaceae</taxon>
        <taxon>Halovenus</taxon>
    </lineage>
</organism>
<dbReference type="GeneID" id="76631801"/>
<protein>
    <submittedName>
        <fullName evidence="1">Uncharacterized protein</fullName>
    </submittedName>
</protein>